<evidence type="ECO:0000313" key="1">
    <source>
        <dbReference type="EMBL" id="STO63767.1"/>
    </source>
</evidence>
<gene>
    <name evidence="1" type="primary">vapB2_2</name>
    <name evidence="1" type="ORF">NCTC10794_00815</name>
</gene>
<dbReference type="AlphaFoldDB" id="A0A377I1B7"/>
<proteinExistence type="predicted"/>
<reference evidence="1 2" key="1">
    <citation type="submission" date="2018-06" db="EMBL/GenBank/DDBJ databases">
        <authorList>
            <consortium name="Pathogen Informatics"/>
            <person name="Doyle S."/>
        </authorList>
    </citation>
    <scope>NUCLEOTIDE SEQUENCE [LARGE SCALE GENOMIC DNA]</scope>
    <source>
        <strain evidence="1 2">NCTC10794</strain>
    </source>
</reference>
<protein>
    <submittedName>
        <fullName evidence="1">Toxin-antitoxin locus protein VapB2</fullName>
    </submittedName>
</protein>
<sequence>MSEILNRSWDSFFLCEKTVSDDFTEEREIAFQPEREEL</sequence>
<dbReference type="Proteomes" id="UP000254867">
    <property type="component" value="Unassembled WGS sequence"/>
</dbReference>
<accession>A0A377I1B7</accession>
<dbReference type="EMBL" id="UGHH01000002">
    <property type="protein sequence ID" value="STO63767.1"/>
    <property type="molecule type" value="Genomic_DNA"/>
</dbReference>
<evidence type="ECO:0000313" key="2">
    <source>
        <dbReference type="Proteomes" id="UP000254867"/>
    </source>
</evidence>
<organism evidence="1 2">
    <name type="scientific">Haemophilus parahaemolyticus</name>
    <dbReference type="NCBI Taxonomy" id="735"/>
    <lineage>
        <taxon>Bacteria</taxon>
        <taxon>Pseudomonadati</taxon>
        <taxon>Pseudomonadota</taxon>
        <taxon>Gammaproteobacteria</taxon>
        <taxon>Pasteurellales</taxon>
        <taxon>Pasteurellaceae</taxon>
        <taxon>Haemophilus</taxon>
    </lineage>
</organism>
<name>A0A377I1B7_HAEPH</name>